<feature type="transmembrane region" description="Helical" evidence="7">
    <location>
        <begin position="37"/>
        <end position="60"/>
    </location>
</feature>
<name>A0A1Y1RUY4_9SPIO</name>
<evidence type="ECO:0000256" key="3">
    <source>
        <dbReference type="ARBA" id="ARBA00022475"/>
    </source>
</evidence>
<dbReference type="GO" id="GO:0005886">
    <property type="term" value="C:plasma membrane"/>
    <property type="evidence" value="ECO:0007669"/>
    <property type="project" value="UniProtKB-SubCell"/>
</dbReference>
<evidence type="ECO:0000256" key="2">
    <source>
        <dbReference type="ARBA" id="ARBA00009784"/>
    </source>
</evidence>
<dbReference type="STRING" id="1963862.B4O97_14970"/>
<feature type="transmembrane region" description="Helical" evidence="7">
    <location>
        <begin position="106"/>
        <end position="126"/>
    </location>
</feature>
<dbReference type="InterPro" id="IPR002771">
    <property type="entry name" value="Multi_antbiot-R_MarC"/>
</dbReference>
<dbReference type="Proteomes" id="UP000192343">
    <property type="component" value="Unassembled WGS sequence"/>
</dbReference>
<feature type="transmembrane region" description="Helical" evidence="7">
    <location>
        <begin position="132"/>
        <end position="156"/>
    </location>
</feature>
<evidence type="ECO:0000313" key="8">
    <source>
        <dbReference type="EMBL" id="ORC32952.1"/>
    </source>
</evidence>
<evidence type="ECO:0000313" key="9">
    <source>
        <dbReference type="Proteomes" id="UP000192343"/>
    </source>
</evidence>
<evidence type="ECO:0000256" key="5">
    <source>
        <dbReference type="ARBA" id="ARBA00022989"/>
    </source>
</evidence>
<evidence type="ECO:0000256" key="1">
    <source>
        <dbReference type="ARBA" id="ARBA00004651"/>
    </source>
</evidence>
<accession>A0A1Y1RUY4</accession>
<reference evidence="8 9" key="1">
    <citation type="submission" date="2017-03" db="EMBL/GenBank/DDBJ databases">
        <title>Draft Genome sequence of Marispirochaeta sp. strain JC444.</title>
        <authorList>
            <person name="Shivani Y."/>
            <person name="Subhash Y."/>
            <person name="Sasikala C."/>
            <person name="Ramana C."/>
        </authorList>
    </citation>
    <scope>NUCLEOTIDE SEQUENCE [LARGE SCALE GENOMIC DNA]</scope>
    <source>
        <strain evidence="8 9">JC444</strain>
    </source>
</reference>
<keyword evidence="6 7" id="KW-0472">Membrane</keyword>
<dbReference type="PANTHER" id="PTHR33508">
    <property type="entry name" value="UPF0056 MEMBRANE PROTEIN YHCE"/>
    <property type="match status" value="1"/>
</dbReference>
<keyword evidence="4 7" id="KW-0812">Transmembrane</keyword>
<keyword evidence="9" id="KW-1185">Reference proteome</keyword>
<keyword evidence="5 7" id="KW-1133">Transmembrane helix</keyword>
<feature type="transmembrane region" description="Helical" evidence="7">
    <location>
        <begin position="168"/>
        <end position="189"/>
    </location>
</feature>
<evidence type="ECO:0000256" key="7">
    <source>
        <dbReference type="RuleBase" id="RU362048"/>
    </source>
</evidence>
<comment type="similarity">
    <text evidence="2 7">Belongs to the UPF0056 (MarC) family.</text>
</comment>
<dbReference type="Pfam" id="PF01914">
    <property type="entry name" value="MarC"/>
    <property type="match status" value="1"/>
</dbReference>
<protein>
    <recommendedName>
        <fullName evidence="7">UPF0056 membrane protein</fullName>
    </recommendedName>
</protein>
<keyword evidence="3" id="KW-1003">Cell membrane</keyword>
<feature type="transmembrane region" description="Helical" evidence="7">
    <location>
        <begin position="6"/>
        <end position="25"/>
    </location>
</feature>
<evidence type="ECO:0000256" key="4">
    <source>
        <dbReference type="ARBA" id="ARBA00022692"/>
    </source>
</evidence>
<evidence type="ECO:0000256" key="6">
    <source>
        <dbReference type="ARBA" id="ARBA00023136"/>
    </source>
</evidence>
<gene>
    <name evidence="8" type="ORF">B4O97_14970</name>
</gene>
<dbReference type="RefSeq" id="WP_083052037.1">
    <property type="nucleotide sequence ID" value="NZ_MWQY01000018.1"/>
</dbReference>
<sequence length="196" mass="21021">MIINSALFLTALINPISKIAVISMLPESASMKDVEKIALRSSLVAFAMLIVFALGGNLLFKSVFHIELYSFQSVGGFVVFFYGFMALRQGVFFEVSSQQKLLDLSIVPIASPLIAGPATITAVITLSAEHHISTVIIALALALGLNLAAMLLSRVIAKPLIKFNVMGALIRITGLFVASIGVDMMFTGIRSFVQTL</sequence>
<feature type="transmembrane region" description="Helical" evidence="7">
    <location>
        <begin position="66"/>
        <end position="85"/>
    </location>
</feature>
<organism evidence="8 9">
    <name type="scientific">Marispirochaeta aestuarii</name>
    <dbReference type="NCBI Taxonomy" id="1963862"/>
    <lineage>
        <taxon>Bacteria</taxon>
        <taxon>Pseudomonadati</taxon>
        <taxon>Spirochaetota</taxon>
        <taxon>Spirochaetia</taxon>
        <taxon>Spirochaetales</taxon>
        <taxon>Spirochaetaceae</taxon>
        <taxon>Marispirochaeta</taxon>
    </lineage>
</organism>
<dbReference type="PANTHER" id="PTHR33508:SF1">
    <property type="entry name" value="UPF0056 MEMBRANE PROTEIN YHCE"/>
    <property type="match status" value="1"/>
</dbReference>
<dbReference type="AlphaFoldDB" id="A0A1Y1RUY4"/>
<comment type="caution">
    <text evidence="8">The sequence shown here is derived from an EMBL/GenBank/DDBJ whole genome shotgun (WGS) entry which is preliminary data.</text>
</comment>
<dbReference type="EMBL" id="MWQY01000018">
    <property type="protein sequence ID" value="ORC32952.1"/>
    <property type="molecule type" value="Genomic_DNA"/>
</dbReference>
<comment type="subcellular location">
    <subcellularLocation>
        <location evidence="1 7">Cell membrane</location>
        <topology evidence="1 7">Multi-pass membrane protein</topology>
    </subcellularLocation>
</comment>
<proteinExistence type="inferred from homology"/>
<dbReference type="OrthoDB" id="21094at2"/>